<sequence length="67" mass="7861">MQFTDKSPQSNLEAILERIFSNRRITRQDQYIMMSNLLHGEGLSDYDMKQINKVFDALKRGLIKVVD</sequence>
<evidence type="ECO:0000313" key="1">
    <source>
        <dbReference type="EMBL" id="MBD2570994.1"/>
    </source>
</evidence>
<reference evidence="1 2" key="1">
    <citation type="journal article" date="2020" name="ISME J.">
        <title>Comparative genomics reveals insights into cyanobacterial evolution and habitat adaptation.</title>
        <authorList>
            <person name="Chen M.Y."/>
            <person name="Teng W.K."/>
            <person name="Zhao L."/>
            <person name="Hu C.X."/>
            <person name="Zhou Y.K."/>
            <person name="Han B.P."/>
            <person name="Song L.R."/>
            <person name="Shu W.S."/>
        </authorList>
    </citation>
    <scope>NUCLEOTIDE SEQUENCE [LARGE SCALE GENOMIC DNA]</scope>
    <source>
        <strain evidence="1 2">FACHB-196</strain>
    </source>
</reference>
<keyword evidence="2" id="KW-1185">Reference proteome</keyword>
<accession>A0ABR8FLI6</accession>
<proteinExistence type="predicted"/>
<organism evidence="1 2">
    <name type="scientific">Anabaena lutea FACHB-196</name>
    <dbReference type="NCBI Taxonomy" id="2692881"/>
    <lineage>
        <taxon>Bacteria</taxon>
        <taxon>Bacillati</taxon>
        <taxon>Cyanobacteriota</taxon>
        <taxon>Cyanophyceae</taxon>
        <taxon>Nostocales</taxon>
        <taxon>Nostocaceae</taxon>
        <taxon>Anabaena</taxon>
    </lineage>
</organism>
<dbReference type="Proteomes" id="UP000640531">
    <property type="component" value="Unassembled WGS sequence"/>
</dbReference>
<dbReference type="RefSeq" id="WP_190719911.1">
    <property type="nucleotide sequence ID" value="NZ_JACJST010000034.1"/>
</dbReference>
<name>A0ABR8FLI6_9NOST</name>
<comment type="caution">
    <text evidence="1">The sequence shown here is derived from an EMBL/GenBank/DDBJ whole genome shotgun (WGS) entry which is preliminary data.</text>
</comment>
<protein>
    <submittedName>
        <fullName evidence="1">Uncharacterized protein</fullName>
    </submittedName>
</protein>
<dbReference type="EMBL" id="JACJST010000034">
    <property type="protein sequence ID" value="MBD2570994.1"/>
    <property type="molecule type" value="Genomic_DNA"/>
</dbReference>
<evidence type="ECO:0000313" key="2">
    <source>
        <dbReference type="Proteomes" id="UP000640531"/>
    </source>
</evidence>
<gene>
    <name evidence="1" type="ORF">H6G59_24500</name>
</gene>